<comment type="caution">
    <text evidence="3">The sequence shown here is derived from an EMBL/GenBank/DDBJ whole genome shotgun (WGS) entry which is preliminary data.</text>
</comment>
<dbReference type="InterPro" id="IPR029058">
    <property type="entry name" value="AB_hydrolase_fold"/>
</dbReference>
<evidence type="ECO:0000256" key="1">
    <source>
        <dbReference type="ARBA" id="ARBA00022801"/>
    </source>
</evidence>
<protein>
    <recommendedName>
        <fullName evidence="2">BD-FAE-like domain-containing protein</fullName>
    </recommendedName>
</protein>
<proteinExistence type="predicted"/>
<dbReference type="GO" id="GO:0016787">
    <property type="term" value="F:hydrolase activity"/>
    <property type="evidence" value="ECO:0007669"/>
    <property type="project" value="UniProtKB-KW"/>
</dbReference>
<keyword evidence="1" id="KW-0378">Hydrolase</keyword>
<accession>A0A3P2ELS1</accession>
<dbReference type="EMBL" id="RCZY01000002">
    <property type="protein sequence ID" value="RRE44124.1"/>
    <property type="molecule type" value="Genomic_DNA"/>
</dbReference>
<dbReference type="PANTHER" id="PTHR48081:SF13">
    <property type="entry name" value="ALPHA_BETA HYDROLASE"/>
    <property type="match status" value="1"/>
</dbReference>
<dbReference type="Pfam" id="PF20434">
    <property type="entry name" value="BD-FAE"/>
    <property type="match status" value="1"/>
</dbReference>
<sequence length="110" mass="12259">MLRANAEKLGIDPNHIAVMGESAGGYLAAMVGTTSGHKEFDQGEYSNQSSDVQAVVDLYGLSDLTKVGADFSADIQKRISHRPYQRRCWLMVFPARRWRDLRLSRKGETG</sequence>
<dbReference type="Proteomes" id="UP000272440">
    <property type="component" value="Unassembled WGS sequence"/>
</dbReference>
<feature type="domain" description="BD-FAE-like" evidence="2">
    <location>
        <begin position="2"/>
        <end position="72"/>
    </location>
</feature>
<gene>
    <name evidence="3" type="ORF">EAO28_28380</name>
</gene>
<evidence type="ECO:0000313" key="4">
    <source>
        <dbReference type="Proteomes" id="UP000272440"/>
    </source>
</evidence>
<dbReference type="SUPFAM" id="SSF53474">
    <property type="entry name" value="alpha/beta-Hydrolases"/>
    <property type="match status" value="1"/>
</dbReference>
<organism evidence="3 4">
    <name type="scientific">Klebsiella pneumoniae</name>
    <dbReference type="NCBI Taxonomy" id="573"/>
    <lineage>
        <taxon>Bacteria</taxon>
        <taxon>Pseudomonadati</taxon>
        <taxon>Pseudomonadota</taxon>
        <taxon>Gammaproteobacteria</taxon>
        <taxon>Enterobacterales</taxon>
        <taxon>Enterobacteriaceae</taxon>
        <taxon>Klebsiella/Raoultella group</taxon>
        <taxon>Klebsiella</taxon>
        <taxon>Klebsiella pneumoniae complex</taxon>
    </lineage>
</organism>
<dbReference type="InterPro" id="IPR050300">
    <property type="entry name" value="GDXG_lipolytic_enzyme"/>
</dbReference>
<reference evidence="3 4" key="1">
    <citation type="journal article" date="2019" name="Antimicrob. Agents Chemother.">
        <title>Applying Rapid Whole Genome Sequencing to Predict Phenotypic Antimicrobial Susceptibility Testing Results Among Carbapenem-Resistant Klebsiella pneumoniae Clinical Isolates.</title>
        <authorList>
            <person name="Tamma P.D."/>
            <person name="Fan Y."/>
            <person name="Bergman Y."/>
            <person name="Pertea G."/>
            <person name="Kazmi A."/>
            <person name="Lewis S."/>
            <person name="Carroll K.C."/>
            <person name="Schatz M.C."/>
            <person name="Timp W."/>
            <person name="Simner P.J."/>
        </authorList>
    </citation>
    <scope>NUCLEOTIDE SEQUENCE [LARGE SCALE GENOMIC DNA]</scope>
    <source>
        <strain evidence="3 4">KLPN_33</strain>
    </source>
</reference>
<dbReference type="InterPro" id="IPR049492">
    <property type="entry name" value="BD-FAE-like_dom"/>
</dbReference>
<dbReference type="Gene3D" id="3.40.50.1820">
    <property type="entry name" value="alpha/beta hydrolase"/>
    <property type="match status" value="1"/>
</dbReference>
<evidence type="ECO:0000259" key="2">
    <source>
        <dbReference type="Pfam" id="PF20434"/>
    </source>
</evidence>
<evidence type="ECO:0000313" key="3">
    <source>
        <dbReference type="EMBL" id="RRE44124.1"/>
    </source>
</evidence>
<dbReference type="AlphaFoldDB" id="A0A3P2ELS1"/>
<dbReference type="PANTHER" id="PTHR48081">
    <property type="entry name" value="AB HYDROLASE SUPERFAMILY PROTEIN C4A8.06C"/>
    <property type="match status" value="1"/>
</dbReference>
<name>A0A3P2ELS1_KLEPN</name>